<evidence type="ECO:0000256" key="2">
    <source>
        <dbReference type="ARBA" id="ARBA00022692"/>
    </source>
</evidence>
<feature type="transmembrane region" description="Helical" evidence="5">
    <location>
        <begin position="345"/>
        <end position="365"/>
    </location>
</feature>
<dbReference type="InterPro" id="IPR001902">
    <property type="entry name" value="SLC26A/SulP_fam"/>
</dbReference>
<dbReference type="Pfam" id="PF01740">
    <property type="entry name" value="STAS"/>
    <property type="match status" value="1"/>
</dbReference>
<dbReference type="EMBL" id="BAAAYX010000013">
    <property type="protein sequence ID" value="GAA3711132.1"/>
    <property type="molecule type" value="Genomic_DNA"/>
</dbReference>
<evidence type="ECO:0000313" key="7">
    <source>
        <dbReference type="EMBL" id="GAA3711132.1"/>
    </source>
</evidence>
<feature type="transmembrane region" description="Helical" evidence="5">
    <location>
        <begin position="402"/>
        <end position="429"/>
    </location>
</feature>
<feature type="transmembrane region" description="Helical" evidence="5">
    <location>
        <begin position="264"/>
        <end position="284"/>
    </location>
</feature>
<dbReference type="Proteomes" id="UP001500051">
    <property type="component" value="Unassembled WGS sequence"/>
</dbReference>
<feature type="transmembrane region" description="Helical" evidence="5">
    <location>
        <begin position="190"/>
        <end position="212"/>
    </location>
</feature>
<dbReference type="CDD" id="cd07042">
    <property type="entry name" value="STAS_SulP_like_sulfate_transporter"/>
    <property type="match status" value="1"/>
</dbReference>
<organism evidence="7 8">
    <name type="scientific">Microlunatus aurantiacus</name>
    <dbReference type="NCBI Taxonomy" id="446786"/>
    <lineage>
        <taxon>Bacteria</taxon>
        <taxon>Bacillati</taxon>
        <taxon>Actinomycetota</taxon>
        <taxon>Actinomycetes</taxon>
        <taxon>Propionibacteriales</taxon>
        <taxon>Propionibacteriaceae</taxon>
        <taxon>Microlunatus</taxon>
    </lineage>
</organism>
<keyword evidence="2 5" id="KW-0812">Transmembrane</keyword>
<feature type="transmembrane region" description="Helical" evidence="5">
    <location>
        <begin position="44"/>
        <end position="62"/>
    </location>
</feature>
<dbReference type="RefSeq" id="WP_344813433.1">
    <property type="nucleotide sequence ID" value="NZ_BAAAYX010000013.1"/>
</dbReference>
<keyword evidence="8" id="KW-1185">Reference proteome</keyword>
<feature type="transmembrane region" description="Helical" evidence="5">
    <location>
        <begin position="120"/>
        <end position="140"/>
    </location>
</feature>
<dbReference type="SUPFAM" id="SSF52091">
    <property type="entry name" value="SpoIIaa-like"/>
    <property type="match status" value="1"/>
</dbReference>
<comment type="subcellular location">
    <subcellularLocation>
        <location evidence="1">Membrane</location>
        <topology evidence="1">Multi-pass membrane protein</topology>
    </subcellularLocation>
</comment>
<comment type="caution">
    <text evidence="7">The sequence shown here is derived from an EMBL/GenBank/DDBJ whole genome shotgun (WGS) entry which is preliminary data.</text>
</comment>
<feature type="transmembrane region" description="Helical" evidence="5">
    <location>
        <begin position="152"/>
        <end position="170"/>
    </location>
</feature>
<dbReference type="InterPro" id="IPR011547">
    <property type="entry name" value="SLC26A/SulP_dom"/>
</dbReference>
<keyword evidence="4 5" id="KW-0472">Membrane</keyword>
<evidence type="ECO:0000259" key="6">
    <source>
        <dbReference type="PROSITE" id="PS50801"/>
    </source>
</evidence>
<feature type="transmembrane region" description="Helical" evidence="5">
    <location>
        <begin position="68"/>
        <end position="86"/>
    </location>
</feature>
<keyword evidence="3 5" id="KW-1133">Transmembrane helix</keyword>
<name>A0ABP7DX27_9ACTN</name>
<dbReference type="InterPro" id="IPR036513">
    <property type="entry name" value="STAS_dom_sf"/>
</dbReference>
<evidence type="ECO:0000256" key="4">
    <source>
        <dbReference type="ARBA" id="ARBA00023136"/>
    </source>
</evidence>
<sequence length="580" mass="60147">MATAAPTPAGEGHVAATVPPRWAALLPGAWQIRHYERPWLRGDLIAGLAVAAYLVPQVMAYAELAGLSAVQGLWAAVGPLLLYALLGSSRSLSVGPESTTALMAAVGIATVTAGNTALAATAAAALAVGVGVICLVGWLARLGYVADLLSKPVLTGYMAGIAVLMIVSQLGKITGMKVPTGSTFAEIAYVATHLRLVEIPTLILSAVVVAALLTGRALRPRWPWVLIVMVAAAIVVAAVGAERFGLAVVGEVPRGLPVPRVPDFAALDLVQVALAATGIAAVGFTDNVLTGRAFATRDDPPVRANQELLALGAANVSAGLLQGFPVSSSGSRTAVIVSSGGRSQVAALTALVVVVATLLFLGPALETFPLAALGGVVVYAATRLVDIAGFRRLAHFRTSELVLAFATTVGVLAVDVLYGIAIAIGLSVLNLLRRIVRPHDAVLGFTPGLAGMHDVEDYPGSTQVPGLLVYRYDAPLFFADADNFRTRALVAIDEAEQPVRWFVLNAEANTEIDFTAADVLEELRAELVDRGITLALARVKFEVREDLQKAGLIDAIGADHVFATLPTAVEAYRAWAAATG</sequence>
<gene>
    <name evidence="7" type="ORF">GCM10022204_32310</name>
</gene>
<evidence type="ECO:0000256" key="1">
    <source>
        <dbReference type="ARBA" id="ARBA00004141"/>
    </source>
</evidence>
<protein>
    <submittedName>
        <fullName evidence="7">SulP family inorganic anion transporter</fullName>
    </submittedName>
</protein>
<dbReference type="InterPro" id="IPR002645">
    <property type="entry name" value="STAS_dom"/>
</dbReference>
<feature type="transmembrane region" description="Helical" evidence="5">
    <location>
        <begin position="98"/>
        <end position="114"/>
    </location>
</feature>
<dbReference type="PROSITE" id="PS50801">
    <property type="entry name" value="STAS"/>
    <property type="match status" value="1"/>
</dbReference>
<dbReference type="NCBIfam" id="TIGR00815">
    <property type="entry name" value="sulP"/>
    <property type="match status" value="1"/>
</dbReference>
<feature type="domain" description="STAS" evidence="6">
    <location>
        <begin position="457"/>
        <end position="572"/>
    </location>
</feature>
<evidence type="ECO:0000256" key="3">
    <source>
        <dbReference type="ARBA" id="ARBA00022989"/>
    </source>
</evidence>
<evidence type="ECO:0000313" key="8">
    <source>
        <dbReference type="Proteomes" id="UP001500051"/>
    </source>
</evidence>
<accession>A0ABP7DX27</accession>
<reference evidence="8" key="1">
    <citation type="journal article" date="2019" name="Int. J. Syst. Evol. Microbiol.">
        <title>The Global Catalogue of Microorganisms (GCM) 10K type strain sequencing project: providing services to taxonomists for standard genome sequencing and annotation.</title>
        <authorList>
            <consortium name="The Broad Institute Genomics Platform"/>
            <consortium name="The Broad Institute Genome Sequencing Center for Infectious Disease"/>
            <person name="Wu L."/>
            <person name="Ma J."/>
        </authorList>
    </citation>
    <scope>NUCLEOTIDE SEQUENCE [LARGE SCALE GENOMIC DNA]</scope>
    <source>
        <strain evidence="8">JCM 16548</strain>
    </source>
</reference>
<dbReference type="Pfam" id="PF00916">
    <property type="entry name" value="Sulfate_transp"/>
    <property type="match status" value="1"/>
</dbReference>
<feature type="transmembrane region" description="Helical" evidence="5">
    <location>
        <begin position="371"/>
        <end position="390"/>
    </location>
</feature>
<dbReference type="PANTHER" id="PTHR11814">
    <property type="entry name" value="SULFATE TRANSPORTER"/>
    <property type="match status" value="1"/>
</dbReference>
<proteinExistence type="predicted"/>
<evidence type="ECO:0000256" key="5">
    <source>
        <dbReference type="SAM" id="Phobius"/>
    </source>
</evidence>
<feature type="transmembrane region" description="Helical" evidence="5">
    <location>
        <begin position="224"/>
        <end position="244"/>
    </location>
</feature>
<dbReference type="Gene3D" id="3.30.750.24">
    <property type="entry name" value="STAS domain"/>
    <property type="match status" value="1"/>
</dbReference>